<comment type="caution">
    <text evidence="4">The sequence shown here is derived from an EMBL/GenBank/DDBJ whole genome shotgun (WGS) entry which is preliminary data.</text>
</comment>
<evidence type="ECO:0000259" key="3">
    <source>
        <dbReference type="Pfam" id="PF18962"/>
    </source>
</evidence>
<keyword evidence="1 2" id="KW-0732">Signal</keyword>
<evidence type="ECO:0000256" key="2">
    <source>
        <dbReference type="SAM" id="SignalP"/>
    </source>
</evidence>
<feature type="chain" id="PRO_5045156776" description="Secretion system C-terminal sorting domain-containing protein" evidence="2">
    <location>
        <begin position="21"/>
        <end position="148"/>
    </location>
</feature>
<gene>
    <name evidence="4" type="ORF">GCM10022250_29600</name>
</gene>
<proteinExistence type="predicted"/>
<dbReference type="RefSeq" id="WP_229350825.1">
    <property type="nucleotide sequence ID" value="NZ_BAABAO010000013.1"/>
</dbReference>
<dbReference type="InterPro" id="IPR026444">
    <property type="entry name" value="Secre_tail"/>
</dbReference>
<dbReference type="Proteomes" id="UP001501333">
    <property type="component" value="Unassembled WGS sequence"/>
</dbReference>
<evidence type="ECO:0000256" key="1">
    <source>
        <dbReference type="ARBA" id="ARBA00022729"/>
    </source>
</evidence>
<evidence type="ECO:0000313" key="5">
    <source>
        <dbReference type="Proteomes" id="UP001501333"/>
    </source>
</evidence>
<evidence type="ECO:0000313" key="4">
    <source>
        <dbReference type="EMBL" id="GAA4134769.1"/>
    </source>
</evidence>
<reference evidence="5" key="1">
    <citation type="journal article" date="2019" name="Int. J. Syst. Evol. Microbiol.">
        <title>The Global Catalogue of Microorganisms (GCM) 10K type strain sequencing project: providing services to taxonomists for standard genome sequencing and annotation.</title>
        <authorList>
            <consortium name="The Broad Institute Genomics Platform"/>
            <consortium name="The Broad Institute Genome Sequencing Center for Infectious Disease"/>
            <person name="Wu L."/>
            <person name="Ma J."/>
        </authorList>
    </citation>
    <scope>NUCLEOTIDE SEQUENCE [LARGE SCALE GENOMIC DNA]</scope>
    <source>
        <strain evidence="5">JCM 17386</strain>
    </source>
</reference>
<dbReference type="NCBIfam" id="TIGR04183">
    <property type="entry name" value="Por_Secre_tail"/>
    <property type="match status" value="1"/>
</dbReference>
<feature type="domain" description="Secretion system C-terminal sorting" evidence="3">
    <location>
        <begin position="72"/>
        <end position="143"/>
    </location>
</feature>
<dbReference type="EMBL" id="BAABAO010000013">
    <property type="protein sequence ID" value="GAA4134769.1"/>
    <property type="molecule type" value="Genomic_DNA"/>
</dbReference>
<dbReference type="Pfam" id="PF18962">
    <property type="entry name" value="Por_Secre_tail"/>
    <property type="match status" value="1"/>
</dbReference>
<keyword evidence="5" id="KW-1185">Reference proteome</keyword>
<sequence length="148" mass="16932">MNKLVILLFLLIGATSFSQHQITFQYDSCGNQTNRTYCFGCSSKPSKEVKEIEAVQEEDLEKFYPEDQISYYPNPVKEELYLKWTVADGQAVNSIAVYYMTGALLDSYQLNSGVDNQNLPFQNYPVGVYIVLLNYSNGEQKTIKIIKR</sequence>
<name>A0ABP7YDZ8_9FLAO</name>
<accession>A0ABP7YDZ8</accession>
<feature type="signal peptide" evidence="2">
    <location>
        <begin position="1"/>
        <end position="20"/>
    </location>
</feature>
<organism evidence="4 5">
    <name type="scientific">Flavobacterium chungbukense</name>
    <dbReference type="NCBI Taxonomy" id="877464"/>
    <lineage>
        <taxon>Bacteria</taxon>
        <taxon>Pseudomonadati</taxon>
        <taxon>Bacteroidota</taxon>
        <taxon>Flavobacteriia</taxon>
        <taxon>Flavobacteriales</taxon>
        <taxon>Flavobacteriaceae</taxon>
        <taxon>Flavobacterium</taxon>
    </lineage>
</organism>
<protein>
    <recommendedName>
        <fullName evidence="3">Secretion system C-terminal sorting domain-containing protein</fullName>
    </recommendedName>
</protein>